<reference evidence="1 2" key="1">
    <citation type="submission" date="2015-01" db="EMBL/GenBank/DDBJ databases">
        <title>Evolution of Trichinella species and genotypes.</title>
        <authorList>
            <person name="Korhonen P.K."/>
            <person name="Edoardo P."/>
            <person name="Giuseppe L.R."/>
            <person name="Gasser R.B."/>
        </authorList>
    </citation>
    <scope>NUCLEOTIDE SEQUENCE [LARGE SCALE GENOMIC DNA]</scope>
    <source>
        <strain evidence="1">ISS470</strain>
    </source>
</reference>
<dbReference type="AlphaFoldDB" id="A0A0V1F4H9"/>
<evidence type="ECO:0000313" key="1">
    <source>
        <dbReference type="EMBL" id="KRY81062.1"/>
    </source>
</evidence>
<comment type="caution">
    <text evidence="1">The sequence shown here is derived from an EMBL/GenBank/DDBJ whole genome shotgun (WGS) entry which is preliminary data.</text>
</comment>
<name>A0A0V1F4H9_TRIPS</name>
<dbReference type="Proteomes" id="UP000054995">
    <property type="component" value="Unassembled WGS sequence"/>
</dbReference>
<dbReference type="OrthoDB" id="5920739at2759"/>
<gene>
    <name evidence="1" type="ORF">T4D_81</name>
</gene>
<dbReference type="EMBL" id="JYDT01000269">
    <property type="protein sequence ID" value="KRY81062.1"/>
    <property type="molecule type" value="Genomic_DNA"/>
</dbReference>
<dbReference type="Pfam" id="PF05380">
    <property type="entry name" value="Peptidase_A17"/>
    <property type="match status" value="1"/>
</dbReference>
<proteinExistence type="predicted"/>
<dbReference type="InterPro" id="IPR008042">
    <property type="entry name" value="Retrotrans_Pao"/>
</dbReference>
<sequence length="62" mass="7207">MVNYGLGGESKRTMLTFFRLFDPVGCVEPFTVREKMLLQILWQRETSWDEPLPRDVCRVASG</sequence>
<evidence type="ECO:0000313" key="2">
    <source>
        <dbReference type="Proteomes" id="UP000054995"/>
    </source>
</evidence>
<keyword evidence="2" id="KW-1185">Reference proteome</keyword>
<organism evidence="1 2">
    <name type="scientific">Trichinella pseudospiralis</name>
    <name type="common">Parasitic roundworm</name>
    <dbReference type="NCBI Taxonomy" id="6337"/>
    <lineage>
        <taxon>Eukaryota</taxon>
        <taxon>Metazoa</taxon>
        <taxon>Ecdysozoa</taxon>
        <taxon>Nematoda</taxon>
        <taxon>Enoplea</taxon>
        <taxon>Dorylaimia</taxon>
        <taxon>Trichinellida</taxon>
        <taxon>Trichinellidae</taxon>
        <taxon>Trichinella</taxon>
    </lineage>
</organism>
<accession>A0A0V1F4H9</accession>
<protein>
    <submittedName>
        <fullName evidence="1">Uncharacterized protein</fullName>
    </submittedName>
</protein>